<protein>
    <recommendedName>
        <fullName evidence="3">Heparinase II/III-like protein</fullName>
    </recommendedName>
</protein>
<organism evidence="1 2">
    <name type="scientific">Thalassoglobus neptunius</name>
    <dbReference type="NCBI Taxonomy" id="1938619"/>
    <lineage>
        <taxon>Bacteria</taxon>
        <taxon>Pseudomonadati</taxon>
        <taxon>Planctomycetota</taxon>
        <taxon>Planctomycetia</taxon>
        <taxon>Planctomycetales</taxon>
        <taxon>Planctomycetaceae</taxon>
        <taxon>Thalassoglobus</taxon>
    </lineage>
</organism>
<comment type="caution">
    <text evidence="1">The sequence shown here is derived from an EMBL/GenBank/DDBJ whole genome shotgun (WGS) entry which is preliminary data.</text>
</comment>
<dbReference type="Proteomes" id="UP000317243">
    <property type="component" value="Unassembled WGS sequence"/>
</dbReference>
<dbReference type="EMBL" id="SIHI01000001">
    <property type="protein sequence ID" value="TWT57084.1"/>
    <property type="molecule type" value="Genomic_DNA"/>
</dbReference>
<sequence>MTLTGSPNVFGDAIHRAAFHLCGCESDQQSQCSSIGNVFGQVQKNHGNGLIPLHLRKHQQDDSNFSFETKPVMSATLESSNGYVAASASAFELNDSEWLQSISFRSGATAGLGSAAKRGDVEEFARIMRDDLLSISMKKRERKELRKDLKTLWPSVSSNDENEDAWEQILFGELKRKSEVAAAIHSRIAENLDSDTNFQSLCSAVWILSLKVDVLSTDALIDLWRWVVQQGQSWLENKPEVDPDQALSQLPFLETVFMLAVSLRDLKGARKLQKEVVGLVRMCIDETSDNDGTPQPQWIPGIVDSLSCLARMSLFARVHGERLWNESIRTRLHSLLERVVSLCTPNRIAFSGAEREGDACEDFTRLRTVLSALDYQGGEGLDRYLKGLASGKSLSAIRSEWELPEETFQSDWAMVANLRSSWKSPIDQCVVIHDSSTLSLDVVAADIPIFRGKWEAELQVDGQLIESDAQWTCSCWFEDAEVDFMELVQEGPDGTKIMRQVILLRQDHQLILNQSVQAAEAKSLAFRSSLPIASSYEVEADSATREVALLAEGQRIRVLPISIHQERTQKAPGFVVEEEGKLVMEQSSESPRLFVSTVFDWAPKRHFRPVEWNQLTVVQDGKIESQLEAFGARFRVGRNQWLMYHSLVPPTIPRTVLGMHTSYETSFSRFTSKGEIDPIVEVEID</sequence>
<evidence type="ECO:0000313" key="1">
    <source>
        <dbReference type="EMBL" id="TWT57084.1"/>
    </source>
</evidence>
<gene>
    <name evidence="1" type="ORF">KOR42_04420</name>
</gene>
<name>A0A5C5X1S6_9PLAN</name>
<reference evidence="1 2" key="1">
    <citation type="submission" date="2019-02" db="EMBL/GenBank/DDBJ databases">
        <title>Deep-cultivation of Planctomycetes and their phenomic and genomic characterization uncovers novel biology.</title>
        <authorList>
            <person name="Wiegand S."/>
            <person name="Jogler M."/>
            <person name="Boedeker C."/>
            <person name="Pinto D."/>
            <person name="Vollmers J."/>
            <person name="Rivas-Marin E."/>
            <person name="Kohn T."/>
            <person name="Peeters S.H."/>
            <person name="Heuer A."/>
            <person name="Rast P."/>
            <person name="Oberbeckmann S."/>
            <person name="Bunk B."/>
            <person name="Jeske O."/>
            <person name="Meyerdierks A."/>
            <person name="Storesund J.E."/>
            <person name="Kallscheuer N."/>
            <person name="Luecker S."/>
            <person name="Lage O.M."/>
            <person name="Pohl T."/>
            <person name="Merkel B.J."/>
            <person name="Hornburger P."/>
            <person name="Mueller R.-W."/>
            <person name="Bruemmer F."/>
            <person name="Labrenz M."/>
            <person name="Spormann A.M."/>
            <person name="Op Den Camp H."/>
            <person name="Overmann J."/>
            <person name="Amann R."/>
            <person name="Jetten M.S.M."/>
            <person name="Mascher T."/>
            <person name="Medema M.H."/>
            <person name="Devos D.P."/>
            <person name="Kaster A.-K."/>
            <person name="Ovreas L."/>
            <person name="Rohde M."/>
            <person name="Galperin M.Y."/>
            <person name="Jogler C."/>
        </authorList>
    </citation>
    <scope>NUCLEOTIDE SEQUENCE [LARGE SCALE GENOMIC DNA]</scope>
    <source>
        <strain evidence="1 2">KOR42</strain>
    </source>
</reference>
<accession>A0A5C5X1S6</accession>
<dbReference type="AlphaFoldDB" id="A0A5C5X1S6"/>
<keyword evidence="2" id="KW-1185">Reference proteome</keyword>
<evidence type="ECO:0008006" key="3">
    <source>
        <dbReference type="Google" id="ProtNLM"/>
    </source>
</evidence>
<evidence type="ECO:0000313" key="2">
    <source>
        <dbReference type="Proteomes" id="UP000317243"/>
    </source>
</evidence>
<proteinExistence type="predicted"/>